<dbReference type="Proteomes" id="UP000631535">
    <property type="component" value="Unassembled WGS sequence"/>
</dbReference>
<protein>
    <submittedName>
        <fullName evidence="2">Endonuclease</fullName>
    </submittedName>
</protein>
<dbReference type="InterPro" id="IPR050410">
    <property type="entry name" value="CCR4/nocturin_mRNA_transcr"/>
</dbReference>
<reference evidence="3" key="1">
    <citation type="journal article" date="2019" name="Int. J. Syst. Evol. Microbiol.">
        <title>The Global Catalogue of Microorganisms (GCM) 10K type strain sequencing project: providing services to taxonomists for standard genome sequencing and annotation.</title>
        <authorList>
            <consortium name="The Broad Institute Genomics Platform"/>
            <consortium name="The Broad Institute Genome Sequencing Center for Infectious Disease"/>
            <person name="Wu L."/>
            <person name="Ma J."/>
        </authorList>
    </citation>
    <scope>NUCLEOTIDE SEQUENCE [LARGE SCALE GENOMIC DNA]</scope>
    <source>
        <strain evidence="3">CGMCC 4.7178</strain>
    </source>
</reference>
<dbReference type="EMBL" id="BMMP01000001">
    <property type="protein sequence ID" value="GGO42426.1"/>
    <property type="molecule type" value="Genomic_DNA"/>
</dbReference>
<dbReference type="SUPFAM" id="SSF56219">
    <property type="entry name" value="DNase I-like"/>
    <property type="match status" value="1"/>
</dbReference>
<dbReference type="PANTHER" id="PTHR12121:SF36">
    <property type="entry name" value="ENDONUCLEASE_EXONUCLEASE_PHOSPHATASE DOMAIN-CONTAINING PROTEIN"/>
    <property type="match status" value="1"/>
</dbReference>
<dbReference type="InterPro" id="IPR036691">
    <property type="entry name" value="Endo/exonu/phosph_ase_sf"/>
</dbReference>
<evidence type="ECO:0000313" key="3">
    <source>
        <dbReference type="Proteomes" id="UP000631535"/>
    </source>
</evidence>
<accession>A0ABQ2LRU4</accession>
<dbReference type="Gene3D" id="3.60.10.10">
    <property type="entry name" value="Endonuclease/exonuclease/phosphatase"/>
    <property type="match status" value="1"/>
</dbReference>
<keyword evidence="2" id="KW-0255">Endonuclease</keyword>
<keyword evidence="2" id="KW-0540">Nuclease</keyword>
<sequence length="278" mass="30915">MTFNLRYADYDSASPHAWPLRRPAMAELLTREAPDLIGTQEGVHGQLRDVHTDLQRSGKSYEWIGMGREGGSRGEFMAVFYDSGRLAPVEYEHFWIFDDPHRVGGKWPHSGSPRMVTWVRFRDLVGGGEFYALNTHLDNASHEARLGGARLLVDQMRRPAAPLVPFEPGLPRVLTGDFNVPADAGEGGVHDILLREGEMTDSWTAAPAERRSAEYRTWHDYKGPAPGPRIDWILTSPGVRTVSTKINTFAPGGRYPSDHFPVQAVLELEPSSRGAGEV</sequence>
<dbReference type="PANTHER" id="PTHR12121">
    <property type="entry name" value="CARBON CATABOLITE REPRESSOR PROTEIN 4"/>
    <property type="match status" value="1"/>
</dbReference>
<evidence type="ECO:0000313" key="2">
    <source>
        <dbReference type="EMBL" id="GGO42426.1"/>
    </source>
</evidence>
<comment type="caution">
    <text evidence="2">The sequence shown here is derived from an EMBL/GenBank/DDBJ whole genome shotgun (WGS) entry which is preliminary data.</text>
</comment>
<name>A0ABQ2LRU4_9ACTN</name>
<organism evidence="2 3">
    <name type="scientific">Streptomyces daqingensis</name>
    <dbReference type="NCBI Taxonomy" id="1472640"/>
    <lineage>
        <taxon>Bacteria</taxon>
        <taxon>Bacillati</taxon>
        <taxon>Actinomycetota</taxon>
        <taxon>Actinomycetes</taxon>
        <taxon>Kitasatosporales</taxon>
        <taxon>Streptomycetaceae</taxon>
        <taxon>Streptomyces</taxon>
    </lineage>
</organism>
<proteinExistence type="predicted"/>
<feature type="domain" description="Endonuclease/exonuclease/phosphatase" evidence="1">
    <location>
        <begin position="1"/>
        <end position="259"/>
    </location>
</feature>
<keyword evidence="2" id="KW-0378">Hydrolase</keyword>
<keyword evidence="3" id="KW-1185">Reference proteome</keyword>
<dbReference type="CDD" id="cd09083">
    <property type="entry name" value="EEP-1"/>
    <property type="match status" value="1"/>
</dbReference>
<gene>
    <name evidence="2" type="ORF">GCM10012287_03310</name>
</gene>
<dbReference type="GO" id="GO:0004519">
    <property type="term" value="F:endonuclease activity"/>
    <property type="evidence" value="ECO:0007669"/>
    <property type="project" value="UniProtKB-KW"/>
</dbReference>
<evidence type="ECO:0000259" key="1">
    <source>
        <dbReference type="Pfam" id="PF03372"/>
    </source>
</evidence>
<dbReference type="InterPro" id="IPR005135">
    <property type="entry name" value="Endo/exonuclease/phosphatase"/>
</dbReference>
<dbReference type="Pfam" id="PF03372">
    <property type="entry name" value="Exo_endo_phos"/>
    <property type="match status" value="1"/>
</dbReference>